<dbReference type="OrthoDB" id="10012848at2759"/>
<reference evidence="2 3" key="1">
    <citation type="submission" date="2018-11" db="EMBL/GenBank/DDBJ databases">
        <authorList>
            <consortium name="Pathogen Informatics"/>
        </authorList>
    </citation>
    <scope>NUCLEOTIDE SEQUENCE [LARGE SCALE GENOMIC DNA]</scope>
</reference>
<sequence length="231" mass="24995">MSGHFADQDDSISTSSKDFAASSNSIDMLSMPVSYASVMKNGVALPFGSSQVSSPYVGTPLSIQTDMLVSDSGVEMKSRSTTSSEFSELTSVKDPSSPVKDDSANLPLLAFGGSEAELVAKLVDFDSLSRRGSEEQDDLRQLSPTALLPNTPLPLECPYEHVDDCTSLPEWHLFNGTSFALGESVVANTFLPIWKSNQSSELPEISSLVIYFLFCFHEQPKKLQVFSGFIA</sequence>
<keyword evidence="3" id="KW-1185">Reference proteome</keyword>
<organism evidence="2 3">
    <name type="scientific">Cylicostephanus goldi</name>
    <name type="common">Nematode worm</name>
    <dbReference type="NCBI Taxonomy" id="71465"/>
    <lineage>
        <taxon>Eukaryota</taxon>
        <taxon>Metazoa</taxon>
        <taxon>Ecdysozoa</taxon>
        <taxon>Nematoda</taxon>
        <taxon>Chromadorea</taxon>
        <taxon>Rhabditida</taxon>
        <taxon>Rhabditina</taxon>
        <taxon>Rhabditomorpha</taxon>
        <taxon>Strongyloidea</taxon>
        <taxon>Strongylidae</taxon>
        <taxon>Cylicostephanus</taxon>
    </lineage>
</organism>
<evidence type="ECO:0000313" key="3">
    <source>
        <dbReference type="Proteomes" id="UP000271889"/>
    </source>
</evidence>
<feature type="compositionally biased region" description="Low complexity" evidence="1">
    <location>
        <begin position="79"/>
        <end position="90"/>
    </location>
</feature>
<protein>
    <submittedName>
        <fullName evidence="2">Uncharacterized protein</fullName>
    </submittedName>
</protein>
<proteinExistence type="predicted"/>
<gene>
    <name evidence="2" type="ORF">CGOC_LOCUS4727</name>
</gene>
<evidence type="ECO:0000256" key="1">
    <source>
        <dbReference type="SAM" id="MobiDB-lite"/>
    </source>
</evidence>
<name>A0A3P6R9A0_CYLGO</name>
<dbReference type="Proteomes" id="UP000271889">
    <property type="component" value="Unassembled WGS sequence"/>
</dbReference>
<feature type="region of interest" description="Disordered" evidence="1">
    <location>
        <begin position="79"/>
        <end position="98"/>
    </location>
</feature>
<dbReference type="EMBL" id="UYRV01013450">
    <property type="protein sequence ID" value="VDK59632.1"/>
    <property type="molecule type" value="Genomic_DNA"/>
</dbReference>
<accession>A0A3P6R9A0</accession>
<dbReference type="AlphaFoldDB" id="A0A3P6R9A0"/>
<evidence type="ECO:0000313" key="2">
    <source>
        <dbReference type="EMBL" id="VDK59632.1"/>
    </source>
</evidence>